<dbReference type="Proteomes" id="UP001176961">
    <property type="component" value="Unassembled WGS sequence"/>
</dbReference>
<name>A0AA36H5U7_CYLNA</name>
<evidence type="ECO:0000313" key="3">
    <source>
        <dbReference type="Proteomes" id="UP001176961"/>
    </source>
</evidence>
<dbReference type="AlphaFoldDB" id="A0AA36H5U7"/>
<feature type="region of interest" description="Disordered" evidence="1">
    <location>
        <begin position="175"/>
        <end position="337"/>
    </location>
</feature>
<proteinExistence type="predicted"/>
<dbReference type="EMBL" id="CATQJL010000305">
    <property type="protein sequence ID" value="CAJ0604316.1"/>
    <property type="molecule type" value="Genomic_DNA"/>
</dbReference>
<organism evidence="2 3">
    <name type="scientific">Cylicocyclus nassatus</name>
    <name type="common">Nematode worm</name>
    <dbReference type="NCBI Taxonomy" id="53992"/>
    <lineage>
        <taxon>Eukaryota</taxon>
        <taxon>Metazoa</taxon>
        <taxon>Ecdysozoa</taxon>
        <taxon>Nematoda</taxon>
        <taxon>Chromadorea</taxon>
        <taxon>Rhabditida</taxon>
        <taxon>Rhabditina</taxon>
        <taxon>Rhabditomorpha</taxon>
        <taxon>Strongyloidea</taxon>
        <taxon>Strongylidae</taxon>
        <taxon>Cylicocyclus</taxon>
    </lineage>
</organism>
<protein>
    <recommendedName>
        <fullName evidence="4">Receptor expression-enhancing protein</fullName>
    </recommendedName>
</protein>
<comment type="caution">
    <text evidence="2">The sequence shown here is derived from an EMBL/GenBank/DDBJ whole genome shotgun (WGS) entry which is preliminary data.</text>
</comment>
<feature type="compositionally biased region" description="Basic residues" evidence="1">
    <location>
        <begin position="325"/>
        <end position="337"/>
    </location>
</feature>
<accession>A0AA36H5U7</accession>
<evidence type="ECO:0008006" key="4">
    <source>
        <dbReference type="Google" id="ProtNLM"/>
    </source>
</evidence>
<feature type="compositionally biased region" description="Basic and acidic residues" evidence="1">
    <location>
        <begin position="207"/>
        <end position="231"/>
    </location>
</feature>
<evidence type="ECO:0000256" key="1">
    <source>
        <dbReference type="SAM" id="MobiDB-lite"/>
    </source>
</evidence>
<gene>
    <name evidence="2" type="ORF">CYNAS_LOCUS16299</name>
</gene>
<reference evidence="2" key="1">
    <citation type="submission" date="2023-07" db="EMBL/GenBank/DDBJ databases">
        <authorList>
            <consortium name="CYATHOMIX"/>
        </authorList>
    </citation>
    <scope>NUCLEOTIDE SEQUENCE</scope>
    <source>
        <strain evidence="2">N/A</strain>
    </source>
</reference>
<sequence length="337" mass="36564">MASCGDILHDRIHNEKWFTARGLKAISDASGWQVESVAKLVALLLLFLLTRNSNWLVCNTILVAIPMLLTFQYPDEKPSSESMRIYWISAFVMTAFDRMLEAFPFYYVMKLSTLLFLLVEPSCLNDNIKNLLMVTVTSSKPTIRPASIEEKDVITAKSTPAALWSIVESLKSAIAPSSPKGGESLRGRVPPRKSVENPRQSQPPALKNEENVNKSGSKESTESKSGSKESAEGAQKSNTDKPNKSKKTTVPLQGRALSFGSSVAPSPYETGPLAAMPKPKLSSGESIGRASVASGPPVAVGEKRSVTSTYVNIPKPSGGRGSLRVLRRAKKSPQMKK</sequence>
<keyword evidence="3" id="KW-1185">Reference proteome</keyword>
<evidence type="ECO:0000313" key="2">
    <source>
        <dbReference type="EMBL" id="CAJ0604316.1"/>
    </source>
</evidence>